<organism evidence="8 9">
    <name type="scientific">Pseudomicrostroma glucosiphilum</name>
    <dbReference type="NCBI Taxonomy" id="1684307"/>
    <lineage>
        <taxon>Eukaryota</taxon>
        <taxon>Fungi</taxon>
        <taxon>Dikarya</taxon>
        <taxon>Basidiomycota</taxon>
        <taxon>Ustilaginomycotina</taxon>
        <taxon>Exobasidiomycetes</taxon>
        <taxon>Microstromatales</taxon>
        <taxon>Microstromatales incertae sedis</taxon>
        <taxon>Pseudomicrostroma</taxon>
    </lineage>
</organism>
<dbReference type="SUPFAM" id="SSF53474">
    <property type="entry name" value="alpha/beta-Hydrolases"/>
    <property type="match status" value="1"/>
</dbReference>
<dbReference type="FunFam" id="3.30.200.20:FF:000762">
    <property type="entry name" value="Related to calmodulin-dependent protein kinase"/>
    <property type="match status" value="1"/>
</dbReference>
<feature type="compositionally biased region" description="Basic and acidic residues" evidence="6">
    <location>
        <begin position="87"/>
        <end position="99"/>
    </location>
</feature>
<dbReference type="InterPro" id="IPR008271">
    <property type="entry name" value="Ser/Thr_kinase_AS"/>
</dbReference>
<feature type="region of interest" description="Disordered" evidence="6">
    <location>
        <begin position="1057"/>
        <end position="1114"/>
    </location>
</feature>
<dbReference type="FunFam" id="3.40.50.1820:FF:000252">
    <property type="entry name" value="Related to calmodulin-dependent protein kinase"/>
    <property type="match status" value="1"/>
</dbReference>
<evidence type="ECO:0000256" key="1">
    <source>
        <dbReference type="ARBA" id="ARBA00010515"/>
    </source>
</evidence>
<evidence type="ECO:0000313" key="9">
    <source>
        <dbReference type="Proteomes" id="UP000245942"/>
    </source>
</evidence>
<keyword evidence="8" id="KW-0418">Kinase</keyword>
<gene>
    <name evidence="8" type="ORF">BCV69DRAFT_293886</name>
</gene>
<feature type="region of interest" description="Disordered" evidence="6">
    <location>
        <begin position="1298"/>
        <end position="1347"/>
    </location>
</feature>
<feature type="compositionally biased region" description="Polar residues" evidence="6">
    <location>
        <begin position="628"/>
        <end position="640"/>
    </location>
</feature>
<feature type="compositionally biased region" description="Polar residues" evidence="6">
    <location>
        <begin position="1155"/>
        <end position="1165"/>
    </location>
</feature>
<reference evidence="8 9" key="1">
    <citation type="journal article" date="2018" name="Mol. Biol. Evol.">
        <title>Broad Genomic Sampling Reveals a Smut Pathogenic Ancestry of the Fungal Clade Ustilaginomycotina.</title>
        <authorList>
            <person name="Kijpornyongpan T."/>
            <person name="Mondo S.J."/>
            <person name="Barry K."/>
            <person name="Sandor L."/>
            <person name="Lee J."/>
            <person name="Lipzen A."/>
            <person name="Pangilinan J."/>
            <person name="LaButti K."/>
            <person name="Hainaut M."/>
            <person name="Henrissat B."/>
            <person name="Grigoriev I.V."/>
            <person name="Spatafora J.W."/>
            <person name="Aime M.C."/>
        </authorList>
    </citation>
    <scope>NUCLEOTIDE SEQUENCE [LARGE SCALE GENOMIC DNA]</scope>
    <source>
        <strain evidence="8 9">MCA 4718</strain>
    </source>
</reference>
<evidence type="ECO:0000256" key="5">
    <source>
        <dbReference type="PROSITE-ProRule" id="PRU10141"/>
    </source>
</evidence>
<dbReference type="InterPro" id="IPR002168">
    <property type="entry name" value="Lipase_GDXG_HIS_AS"/>
</dbReference>
<dbReference type="GO" id="GO:0004672">
    <property type="term" value="F:protein kinase activity"/>
    <property type="evidence" value="ECO:0007669"/>
    <property type="project" value="InterPro"/>
</dbReference>
<dbReference type="PROSITE" id="PS00107">
    <property type="entry name" value="PROTEIN_KINASE_ATP"/>
    <property type="match status" value="1"/>
</dbReference>
<dbReference type="GO" id="GO:0016787">
    <property type="term" value="F:hydrolase activity"/>
    <property type="evidence" value="ECO:0007669"/>
    <property type="project" value="UniProtKB-KW"/>
</dbReference>
<dbReference type="EMBL" id="KZ819327">
    <property type="protein sequence ID" value="PWN20733.1"/>
    <property type="molecule type" value="Genomic_DNA"/>
</dbReference>
<evidence type="ECO:0000313" key="8">
    <source>
        <dbReference type="EMBL" id="PWN20733.1"/>
    </source>
</evidence>
<dbReference type="Gene3D" id="3.40.50.1820">
    <property type="entry name" value="alpha/beta hydrolase"/>
    <property type="match status" value="1"/>
</dbReference>
<dbReference type="PROSITE" id="PS00108">
    <property type="entry name" value="PROTEIN_KINASE_ST"/>
    <property type="match status" value="1"/>
</dbReference>
<dbReference type="InterPro" id="IPR029058">
    <property type="entry name" value="AB_hydrolase_fold"/>
</dbReference>
<dbReference type="InterPro" id="IPR011009">
    <property type="entry name" value="Kinase-like_dom_sf"/>
</dbReference>
<evidence type="ECO:0000259" key="7">
    <source>
        <dbReference type="PROSITE" id="PS50011"/>
    </source>
</evidence>
<protein>
    <submittedName>
        <fullName evidence="8">Pkinase-domain-containing protein</fullName>
    </submittedName>
</protein>
<feature type="region of interest" description="Disordered" evidence="6">
    <location>
        <begin position="1"/>
        <end position="99"/>
    </location>
</feature>
<dbReference type="STRING" id="1684307.A0A316U8N1"/>
<accession>A0A316U8N1</accession>
<feature type="compositionally biased region" description="Gly residues" evidence="6">
    <location>
        <begin position="536"/>
        <end position="545"/>
    </location>
</feature>
<feature type="binding site" evidence="5">
    <location>
        <position position="171"/>
    </location>
    <ligand>
        <name>ATP</name>
        <dbReference type="ChEBI" id="CHEBI:30616"/>
    </ligand>
</feature>
<dbReference type="GO" id="GO:0005524">
    <property type="term" value="F:ATP binding"/>
    <property type="evidence" value="ECO:0007669"/>
    <property type="project" value="UniProtKB-UniRule"/>
</dbReference>
<feature type="compositionally biased region" description="Basic and acidic residues" evidence="6">
    <location>
        <begin position="1078"/>
        <end position="1087"/>
    </location>
</feature>
<evidence type="ECO:0000256" key="3">
    <source>
        <dbReference type="ARBA" id="ARBA00022801"/>
    </source>
</evidence>
<keyword evidence="8" id="KW-0808">Transferase</keyword>
<dbReference type="Gene3D" id="1.10.510.10">
    <property type="entry name" value="Transferase(Phosphotransferase) domain 1"/>
    <property type="match status" value="1"/>
</dbReference>
<dbReference type="Proteomes" id="UP000245942">
    <property type="component" value="Unassembled WGS sequence"/>
</dbReference>
<dbReference type="GeneID" id="37015583"/>
<dbReference type="InterPro" id="IPR000719">
    <property type="entry name" value="Prot_kinase_dom"/>
</dbReference>
<keyword evidence="2 5" id="KW-0547">Nucleotide-binding</keyword>
<dbReference type="InterPro" id="IPR013094">
    <property type="entry name" value="AB_hydrolase_3"/>
</dbReference>
<dbReference type="PROSITE" id="PS50011">
    <property type="entry name" value="PROTEIN_KINASE_DOM"/>
    <property type="match status" value="1"/>
</dbReference>
<proteinExistence type="inferred from homology"/>
<feature type="compositionally biased region" description="Polar residues" evidence="6">
    <location>
        <begin position="29"/>
        <end position="56"/>
    </location>
</feature>
<sequence>MFKNHHSSSKKQPSPPKASADLTEAEILTATSRAQPNRNPTATPLNPHQAGGTATSSDEDEGEKKGKRATSSSSKERSPRGLGHLLNRKDSGQRREKVKMVGQHLQDHLHSAFKSWFRETESDGSPVLPSPLSKKYAVTGKILGQGSFAVVKAVTEKSTGTERALKIIAKKPLKENSEKMLKDEIKILNTVEHPHVIKMWDLYETKEGVFIVTDLCRGGELFDRLVEKVHYNELDARHIVKQIFEGVKYLHSHDIIHRDLKPENILLRDKEEPSNIVISDFGLSRFIPEEGLLMTACGSPQYVSPEVLLGRGYGPAVDIWSSGVIAYCLLAGYTPFYGEDQPTLFKEIVKMNVEFEPQYWSDISDTAKDFILKCLCPAKERMTAADGLKHPWLADLPPPHAEEHRGACLKESAKKHMTAKQKLANAVTAVEAISYLQRLHVLRQEHSEDLSPDQLSKLLGAAEHLRSTTEPMLGKSSDDEEDGKGSPEQKGMSKSVTGDTAADLAAQRRRRNDSGMSIDLVVMPSFGDRGGRSGEDGGAGSGAGNEGVPDRGKPGTAAMAAEIEGSGGGQTSAPRKAMRSSSSSSTVRPGSPGAASSNESEATAMPTNDGAAGAKTKIQPAAQKKRSSGSGFQSALTNLLDQYRGDSVPETARTDMSAQPKTAEPMTLTKAWQYVPFLLSQGYSIGSAVASHALYGPPKKSWGIEMTIFTRLLRETSSYTQFATVDGMQRFFELASFLPVPKDGLITPVTFRVKKRGLKGFLAEADAAEDGSRELTGEWVVGKQTWRRLQAEWRGGKAKGTERVILYVHGGAYFVMSAVTHRPVTISLSKYTECRVFAMNYRLAPGAKFPGQLHDVVASWFRLTDDLGIPAGNIVLGADSAGGGLALALMYYLRDNKYPLPAGAILFSPWVDLTMSCDSWDTNAQYDYLSVPASDNHMNPVRAFLGDNIDKYLTHPYASPIYGDLRGLPPLLIQCGDAEVLRDEGTLLAHKASLAGVAVRHELYEDCVHVFQAFLFLDASRKAYQSARHFVRTALDKSGKRKTEVTRDALLQMDKEMRENMGNSRGEKVEPRTGAARGDWKEGKSESDTEVGFGRVGGSSQTRADDGDDDDDTEQWEFDASDAAKAQPAKLAGKALGVSDSSVTAAENRDLGQSPGHSKPQTAKMSSSSSSRHRHQLSQAHLPQSGSSPSSPTGSSSSHHLPVSLEEARLRAQAGMRAQESANAPHLAAFHEPTAGNVTNSLRPKIRRGHSSGSVMSAKPSMSSASSANAANGADSASSGSFEASSKMVELLRDYERSYGGGAGTTKQTDGSGAEQGQGDNGATGGSGSEGKGRGLLHTRVFTPGSS</sequence>
<dbReference type="SUPFAM" id="SSF56112">
    <property type="entry name" value="Protein kinase-like (PK-like)"/>
    <property type="match status" value="1"/>
</dbReference>
<dbReference type="FunFam" id="1.10.510.10:FF:000571">
    <property type="entry name" value="Maternal embryonic leucine zipper kinase"/>
    <property type="match status" value="1"/>
</dbReference>
<feature type="compositionally biased region" description="Low complexity" evidence="6">
    <location>
        <begin position="1251"/>
        <end position="1285"/>
    </location>
</feature>
<dbReference type="RefSeq" id="XP_025347893.1">
    <property type="nucleotide sequence ID" value="XM_025493849.1"/>
</dbReference>
<comment type="similarity">
    <text evidence="1">Belongs to the 'GDXG' lipolytic enzyme family.</text>
</comment>
<feature type="compositionally biased region" description="Low complexity" evidence="6">
    <location>
        <begin position="1185"/>
        <end position="1198"/>
    </location>
</feature>
<dbReference type="CDD" id="cd05117">
    <property type="entry name" value="STKc_CAMK"/>
    <property type="match status" value="1"/>
</dbReference>
<keyword evidence="4 5" id="KW-0067">ATP-binding</keyword>
<dbReference type="Pfam" id="PF07859">
    <property type="entry name" value="Abhydrolase_3"/>
    <property type="match status" value="1"/>
</dbReference>
<dbReference type="Gene3D" id="3.30.200.20">
    <property type="entry name" value="Phosphorylase Kinase, domain 1"/>
    <property type="match status" value="1"/>
</dbReference>
<feature type="region of interest" description="Disordered" evidence="6">
    <location>
        <begin position="1148"/>
        <end position="1285"/>
    </location>
</feature>
<dbReference type="InterPro" id="IPR017441">
    <property type="entry name" value="Protein_kinase_ATP_BS"/>
</dbReference>
<name>A0A316U8N1_9BASI</name>
<keyword evidence="9" id="KW-1185">Reference proteome</keyword>
<evidence type="ECO:0000256" key="2">
    <source>
        <dbReference type="ARBA" id="ARBA00022741"/>
    </source>
</evidence>
<dbReference type="OrthoDB" id="408631at2759"/>
<keyword evidence="3" id="KW-0378">Hydrolase</keyword>
<dbReference type="Pfam" id="PF00069">
    <property type="entry name" value="Pkinase"/>
    <property type="match status" value="1"/>
</dbReference>
<dbReference type="PANTHER" id="PTHR24347">
    <property type="entry name" value="SERINE/THREONINE-PROTEIN KINASE"/>
    <property type="match status" value="1"/>
</dbReference>
<dbReference type="PROSITE" id="PS01173">
    <property type="entry name" value="LIPASE_GDXG_HIS"/>
    <property type="match status" value="1"/>
</dbReference>
<feature type="compositionally biased region" description="Gly residues" evidence="6">
    <location>
        <begin position="1314"/>
        <end position="1330"/>
    </location>
</feature>
<evidence type="ECO:0000256" key="4">
    <source>
        <dbReference type="ARBA" id="ARBA00022840"/>
    </source>
</evidence>
<evidence type="ECO:0000256" key="6">
    <source>
        <dbReference type="SAM" id="MobiDB-lite"/>
    </source>
</evidence>
<feature type="domain" description="Protein kinase" evidence="7">
    <location>
        <begin position="137"/>
        <end position="393"/>
    </location>
</feature>
<dbReference type="SMART" id="SM00220">
    <property type="entry name" value="S_TKc"/>
    <property type="match status" value="1"/>
</dbReference>
<feature type="region of interest" description="Disordered" evidence="6">
    <location>
        <begin position="466"/>
        <end position="662"/>
    </location>
</feature>
<feature type="compositionally biased region" description="Basic and acidic residues" evidence="6">
    <location>
        <begin position="1057"/>
        <end position="1071"/>
    </location>
</feature>